<dbReference type="GO" id="GO:0050253">
    <property type="term" value="F:retinyl-palmitate esterase activity"/>
    <property type="evidence" value="ECO:0007669"/>
    <property type="project" value="TreeGrafter"/>
</dbReference>
<dbReference type="Proteomes" id="UP001208570">
    <property type="component" value="Unassembled WGS sequence"/>
</dbReference>
<dbReference type="PANTHER" id="PTHR21325">
    <property type="entry name" value="PHOSPHOLIPASE B, PLB1"/>
    <property type="match status" value="1"/>
</dbReference>
<dbReference type="InterPro" id="IPR038885">
    <property type="entry name" value="PLB1"/>
</dbReference>
<dbReference type="GO" id="GO:0006644">
    <property type="term" value="P:phospholipid metabolic process"/>
    <property type="evidence" value="ECO:0007669"/>
    <property type="project" value="TreeGrafter"/>
</dbReference>
<dbReference type="Pfam" id="PF00657">
    <property type="entry name" value="Lipase_GDSL"/>
    <property type="match status" value="1"/>
</dbReference>
<protein>
    <recommendedName>
        <fullName evidence="3">Phospholipase B1, membrane-associated-like</fullName>
    </recommendedName>
</protein>
<organism evidence="1 2">
    <name type="scientific">Paralvinella palmiformis</name>
    <dbReference type="NCBI Taxonomy" id="53620"/>
    <lineage>
        <taxon>Eukaryota</taxon>
        <taxon>Metazoa</taxon>
        <taxon>Spiralia</taxon>
        <taxon>Lophotrochozoa</taxon>
        <taxon>Annelida</taxon>
        <taxon>Polychaeta</taxon>
        <taxon>Sedentaria</taxon>
        <taxon>Canalipalpata</taxon>
        <taxon>Terebellida</taxon>
        <taxon>Terebelliformia</taxon>
        <taxon>Alvinellidae</taxon>
        <taxon>Paralvinella</taxon>
    </lineage>
</organism>
<dbReference type="AlphaFoldDB" id="A0AAD9N0W1"/>
<comment type="caution">
    <text evidence="1">The sequence shown here is derived from an EMBL/GenBank/DDBJ whole genome shotgun (WGS) entry which is preliminary data.</text>
</comment>
<dbReference type="PANTHER" id="PTHR21325:SF31">
    <property type="entry name" value="GH22081P-RELATED"/>
    <property type="match status" value="1"/>
</dbReference>
<keyword evidence="2" id="KW-1185">Reference proteome</keyword>
<evidence type="ECO:0008006" key="3">
    <source>
        <dbReference type="Google" id="ProtNLM"/>
    </source>
</evidence>
<sequence>MPRGAERLINNMTNDVRIDYDNDWKMITMFIGGNDLCAYCEDPEYYSPSEYVTWIREALDMLQDQVPRAFVNLVPMMDVTPIHSVFFHVNNTNYTEEPTWEGLYPWMCHLIHLGFCRCIMNETGRLMIKRVQQDYFYGLNELIESGRYDIKDDFTVILQPHLKDQQMLVDLTPVGQKPYSADPDQTPGYICPTEKNPYLFTYDNSAVSGSERHSFSWTLFTWILFLVTIYSS</sequence>
<dbReference type="SUPFAM" id="SSF52266">
    <property type="entry name" value="SGNH hydrolase"/>
    <property type="match status" value="1"/>
</dbReference>
<dbReference type="GO" id="GO:0031526">
    <property type="term" value="C:brush border membrane"/>
    <property type="evidence" value="ECO:0007669"/>
    <property type="project" value="TreeGrafter"/>
</dbReference>
<reference evidence="1" key="1">
    <citation type="journal article" date="2023" name="Mol. Biol. Evol.">
        <title>Third-Generation Sequencing Reveals the Adaptive Role of the Epigenome in Three Deep-Sea Polychaetes.</title>
        <authorList>
            <person name="Perez M."/>
            <person name="Aroh O."/>
            <person name="Sun Y."/>
            <person name="Lan Y."/>
            <person name="Juniper S.K."/>
            <person name="Young C.R."/>
            <person name="Angers B."/>
            <person name="Qian P.Y."/>
        </authorList>
    </citation>
    <scope>NUCLEOTIDE SEQUENCE</scope>
    <source>
        <strain evidence="1">P08H-3</strain>
    </source>
</reference>
<dbReference type="GO" id="GO:0004623">
    <property type="term" value="F:phospholipase A2 activity"/>
    <property type="evidence" value="ECO:0007669"/>
    <property type="project" value="TreeGrafter"/>
</dbReference>
<dbReference type="EMBL" id="JAODUP010000367">
    <property type="protein sequence ID" value="KAK2151343.1"/>
    <property type="molecule type" value="Genomic_DNA"/>
</dbReference>
<dbReference type="InterPro" id="IPR001087">
    <property type="entry name" value="GDSL"/>
</dbReference>
<gene>
    <name evidence="1" type="ORF">LSH36_367g07008</name>
</gene>
<name>A0AAD9N0W1_9ANNE</name>
<evidence type="ECO:0000313" key="2">
    <source>
        <dbReference type="Proteomes" id="UP001208570"/>
    </source>
</evidence>
<evidence type="ECO:0000313" key="1">
    <source>
        <dbReference type="EMBL" id="KAK2151343.1"/>
    </source>
</evidence>
<dbReference type="GO" id="GO:0004622">
    <property type="term" value="F:phosphatidylcholine lysophospholipase activity"/>
    <property type="evidence" value="ECO:0007669"/>
    <property type="project" value="TreeGrafter"/>
</dbReference>
<proteinExistence type="predicted"/>
<accession>A0AAD9N0W1</accession>